<keyword evidence="1" id="KW-1133">Transmembrane helix</keyword>
<dbReference type="STRING" id="207949.RED65_05069"/>
<keyword evidence="1" id="KW-0812">Transmembrane</keyword>
<dbReference type="EMBL" id="AAQH01000023">
    <property type="protein sequence ID" value="EAT11138.1"/>
    <property type="molecule type" value="Genomic_DNA"/>
</dbReference>
<gene>
    <name evidence="2" type="ORF">RED65_05069</name>
</gene>
<evidence type="ECO:0000313" key="3">
    <source>
        <dbReference type="Proteomes" id="UP000004263"/>
    </source>
</evidence>
<proteinExistence type="predicted"/>
<reference evidence="2 3" key="1">
    <citation type="submission" date="2006-03" db="EMBL/GenBank/DDBJ databases">
        <authorList>
            <person name="Pinhassi J."/>
            <person name="Pedros-Alio C."/>
            <person name="Ferriera S."/>
            <person name="Johnson J."/>
            <person name="Kravitz S."/>
            <person name="Halpern A."/>
            <person name="Remington K."/>
            <person name="Beeson K."/>
            <person name="Tran B."/>
            <person name="Rogers Y.-H."/>
            <person name="Friedman R."/>
            <person name="Venter J.C."/>
        </authorList>
    </citation>
    <scope>NUCLEOTIDE SEQUENCE [LARGE SCALE GENOMIC DNA]</scope>
    <source>
        <strain evidence="2 3">RED65</strain>
    </source>
</reference>
<dbReference type="Pfam" id="PF07963">
    <property type="entry name" value="N_methyl"/>
    <property type="match status" value="1"/>
</dbReference>
<keyword evidence="3" id="KW-1185">Reference proteome</keyword>
<dbReference type="InterPro" id="IPR045584">
    <property type="entry name" value="Pilin-like"/>
</dbReference>
<sequence length="271" mass="29608">MKSMKGFTLIELMVAVVIGVFLVTGLMNLFITMNRSVTLSDAMSQNQETGRFAMDYLTQFTRQAGYTDSPSASGSIDPLFTAPDCTLDGACTENNPNTIRGDRVSLQMYVASGNQMQSCTGSIIDGPRKFANVFWVSADAGSDRELRCRTVDTDTNTWIDQSAVSIVSNIELLELQVGVAADPTHRHASRYINMETFNPIDNTIGVSSIRSIKLGILTTSQTEDNAAQTNIKERKYVVLDSPVLTFNDGALRSIFSNTIELPNAIESAFTN</sequence>
<dbReference type="NCBIfam" id="TIGR02532">
    <property type="entry name" value="IV_pilin_GFxxxE"/>
    <property type="match status" value="1"/>
</dbReference>
<feature type="transmembrane region" description="Helical" evidence="1">
    <location>
        <begin position="12"/>
        <end position="31"/>
    </location>
</feature>
<dbReference type="SUPFAM" id="SSF54523">
    <property type="entry name" value="Pili subunits"/>
    <property type="match status" value="1"/>
</dbReference>
<evidence type="ECO:0000313" key="2">
    <source>
        <dbReference type="EMBL" id="EAT11138.1"/>
    </source>
</evidence>
<dbReference type="RefSeq" id="WP_007016740.1">
    <property type="nucleotide sequence ID" value="NZ_AAQH01000023.1"/>
</dbReference>
<dbReference type="Proteomes" id="UP000004263">
    <property type="component" value="Unassembled WGS sequence"/>
</dbReference>
<dbReference type="AlphaFoldDB" id="Q1MYR8"/>
<dbReference type="HOGENOM" id="CLU_893822_0_0_6"/>
<dbReference type="Pfam" id="PF16074">
    <property type="entry name" value="PilW"/>
    <property type="match status" value="1"/>
</dbReference>
<dbReference type="InterPro" id="IPR032092">
    <property type="entry name" value="PilW"/>
</dbReference>
<dbReference type="PROSITE" id="PS00409">
    <property type="entry name" value="PROKAR_NTER_METHYL"/>
    <property type="match status" value="1"/>
</dbReference>
<keyword evidence="1" id="KW-0472">Membrane</keyword>
<dbReference type="InterPro" id="IPR012902">
    <property type="entry name" value="N_methyl_site"/>
</dbReference>
<organism evidence="2 3">
    <name type="scientific">Bermanella marisrubri</name>
    <dbReference type="NCBI Taxonomy" id="207949"/>
    <lineage>
        <taxon>Bacteria</taxon>
        <taxon>Pseudomonadati</taxon>
        <taxon>Pseudomonadota</taxon>
        <taxon>Gammaproteobacteria</taxon>
        <taxon>Oceanospirillales</taxon>
        <taxon>Oceanospirillaceae</taxon>
        <taxon>Bermanella</taxon>
    </lineage>
</organism>
<accession>Q1MYR8</accession>
<name>Q1MYR8_9GAMM</name>
<dbReference type="GO" id="GO:0043683">
    <property type="term" value="P:type IV pilus assembly"/>
    <property type="evidence" value="ECO:0007669"/>
    <property type="project" value="InterPro"/>
</dbReference>
<evidence type="ECO:0000256" key="1">
    <source>
        <dbReference type="SAM" id="Phobius"/>
    </source>
</evidence>
<dbReference type="OrthoDB" id="5296662at2"/>
<protein>
    <submittedName>
        <fullName evidence="2">Pilin like competence factor</fullName>
    </submittedName>
</protein>
<comment type="caution">
    <text evidence="2">The sequence shown here is derived from an EMBL/GenBank/DDBJ whole genome shotgun (WGS) entry which is preliminary data.</text>
</comment>